<feature type="domain" description="DUF302" evidence="1">
    <location>
        <begin position="88"/>
        <end position="136"/>
    </location>
</feature>
<evidence type="ECO:0000313" key="2">
    <source>
        <dbReference type="EMBL" id="VAV96216.1"/>
    </source>
</evidence>
<dbReference type="SUPFAM" id="SSF103247">
    <property type="entry name" value="TT1751-like"/>
    <property type="match status" value="1"/>
</dbReference>
<evidence type="ECO:0000259" key="1">
    <source>
        <dbReference type="Pfam" id="PF03625"/>
    </source>
</evidence>
<gene>
    <name evidence="2" type="ORF">MNBD_ALPHA08-697</name>
</gene>
<dbReference type="Pfam" id="PF03625">
    <property type="entry name" value="DUF302"/>
    <property type="match status" value="1"/>
</dbReference>
<dbReference type="EMBL" id="UOEC01000132">
    <property type="protein sequence ID" value="VAV96216.1"/>
    <property type="molecule type" value="Genomic_DNA"/>
</dbReference>
<dbReference type="Gene3D" id="3.30.310.70">
    <property type="entry name" value="TT1751-like domain"/>
    <property type="match status" value="1"/>
</dbReference>
<sequence>MFKLLKISILATLLALTATPVQADGIRGFQAYETRGAFSEVLADLNDAIINRGLVIDYTGYLNTMLKRTSETVGSVTDTGSKTPYVDAQFIQFCSAKLSHEVISANPQNIAICPYVVFIYELKADPGTVHVGYRRPITGPSKLSRKVFAKIDKLLDDVVKDALQ</sequence>
<dbReference type="InterPro" id="IPR005180">
    <property type="entry name" value="DUF302"/>
</dbReference>
<dbReference type="AlphaFoldDB" id="A0A3B0S5V3"/>
<organism evidence="2">
    <name type="scientific">hydrothermal vent metagenome</name>
    <dbReference type="NCBI Taxonomy" id="652676"/>
    <lineage>
        <taxon>unclassified sequences</taxon>
        <taxon>metagenomes</taxon>
        <taxon>ecological metagenomes</taxon>
    </lineage>
</organism>
<reference evidence="2" key="1">
    <citation type="submission" date="2018-06" db="EMBL/GenBank/DDBJ databases">
        <authorList>
            <person name="Zhirakovskaya E."/>
        </authorList>
    </citation>
    <scope>NUCLEOTIDE SEQUENCE</scope>
</reference>
<accession>A0A3B0S5V3</accession>
<dbReference type="InterPro" id="IPR035923">
    <property type="entry name" value="TT1751-like_sf"/>
</dbReference>
<name>A0A3B0S5V3_9ZZZZ</name>
<protein>
    <recommendedName>
        <fullName evidence="1">DUF302 domain-containing protein</fullName>
    </recommendedName>
</protein>
<proteinExistence type="predicted"/>